<organism evidence="2 3">
    <name type="scientific">Rhizobium rosettiformans W3</name>
    <dbReference type="NCBI Taxonomy" id="538378"/>
    <lineage>
        <taxon>Bacteria</taxon>
        <taxon>Pseudomonadati</taxon>
        <taxon>Pseudomonadota</taxon>
        <taxon>Alphaproteobacteria</taxon>
        <taxon>Hyphomicrobiales</taxon>
        <taxon>Rhizobiaceae</taxon>
        <taxon>Rhizobium/Agrobacterium group</taxon>
        <taxon>Rhizobium</taxon>
    </lineage>
</organism>
<keyword evidence="2" id="KW-0808">Transferase</keyword>
<dbReference type="EMBL" id="STGU01000002">
    <property type="protein sequence ID" value="THV38311.1"/>
    <property type="molecule type" value="Genomic_DNA"/>
</dbReference>
<dbReference type="Proteomes" id="UP000307378">
    <property type="component" value="Unassembled WGS sequence"/>
</dbReference>
<dbReference type="Pfam" id="PF00583">
    <property type="entry name" value="Acetyltransf_1"/>
    <property type="match status" value="1"/>
</dbReference>
<evidence type="ECO:0000259" key="1">
    <source>
        <dbReference type="PROSITE" id="PS51186"/>
    </source>
</evidence>
<evidence type="ECO:0000313" key="2">
    <source>
        <dbReference type="EMBL" id="THV38311.1"/>
    </source>
</evidence>
<dbReference type="SUPFAM" id="SSF55729">
    <property type="entry name" value="Acyl-CoA N-acyltransferases (Nat)"/>
    <property type="match status" value="1"/>
</dbReference>
<name>A0A4S8Q504_9HYPH</name>
<gene>
    <name evidence="2" type="ORF">FAA86_05845</name>
</gene>
<dbReference type="RefSeq" id="WP_136538882.1">
    <property type="nucleotide sequence ID" value="NZ_STGU01000002.1"/>
</dbReference>
<proteinExistence type="predicted"/>
<dbReference type="AlphaFoldDB" id="A0A4S8Q504"/>
<dbReference type="PANTHER" id="PTHR43415:SF3">
    <property type="entry name" value="GNAT-FAMILY ACETYLTRANSFERASE"/>
    <property type="match status" value="1"/>
</dbReference>
<dbReference type="PANTHER" id="PTHR43415">
    <property type="entry name" value="SPERMIDINE N(1)-ACETYLTRANSFERASE"/>
    <property type="match status" value="1"/>
</dbReference>
<dbReference type="GO" id="GO:0016747">
    <property type="term" value="F:acyltransferase activity, transferring groups other than amino-acyl groups"/>
    <property type="evidence" value="ECO:0007669"/>
    <property type="project" value="InterPro"/>
</dbReference>
<dbReference type="PROSITE" id="PS51186">
    <property type="entry name" value="GNAT"/>
    <property type="match status" value="1"/>
</dbReference>
<dbReference type="InterPro" id="IPR000182">
    <property type="entry name" value="GNAT_dom"/>
</dbReference>
<dbReference type="Gene3D" id="3.40.630.30">
    <property type="match status" value="1"/>
</dbReference>
<accession>A0A4S8Q504</accession>
<dbReference type="InterPro" id="IPR016181">
    <property type="entry name" value="Acyl_CoA_acyltransferase"/>
</dbReference>
<evidence type="ECO:0000313" key="3">
    <source>
        <dbReference type="Proteomes" id="UP000307378"/>
    </source>
</evidence>
<comment type="caution">
    <text evidence="2">The sequence shown here is derived from an EMBL/GenBank/DDBJ whole genome shotgun (WGS) entry which is preliminary data.</text>
</comment>
<feature type="domain" description="N-acetyltransferase" evidence="1">
    <location>
        <begin position="4"/>
        <end position="158"/>
    </location>
</feature>
<reference evidence="2 3" key="1">
    <citation type="submission" date="2019-04" db="EMBL/GenBank/DDBJ databases">
        <title>genome sequence of strain W3.</title>
        <authorList>
            <person name="Gao J."/>
            <person name="Sun J."/>
        </authorList>
    </citation>
    <scope>NUCLEOTIDE SEQUENCE [LARGE SCALE GENOMIC DNA]</scope>
    <source>
        <strain evidence="2 3">W3</strain>
    </source>
</reference>
<sequence>MPALVLRRATEADIPFIMETERKPGYDQFIGRYGVEEHLAQLANPAFAYLIGEDSEGTPLGFVILMDLNRRDGNACVKRIAVASPEKGMGTPLLTGAVDFAFLETNAHRLWLDVVSGNLRAQTVYRKVGFIQEGVLREAALMPDGSRSDFFLMSILRPEWAARRG</sequence>
<protein>
    <submittedName>
        <fullName evidence="2">GNAT family N-acetyltransferase</fullName>
    </submittedName>
</protein>